<dbReference type="PANTHER" id="PTHR23077:SF171">
    <property type="entry name" value="NUCLEAR VALOSIN-CONTAINING PROTEIN-LIKE"/>
    <property type="match status" value="1"/>
</dbReference>
<feature type="domain" description="AAA+ ATPase" evidence="7">
    <location>
        <begin position="252"/>
        <end position="390"/>
    </location>
</feature>
<keyword evidence="8" id="KW-0647">Proteasome</keyword>
<dbReference type="EMBL" id="CABMJJ010000009">
    <property type="protein sequence ID" value="VVC03965.1"/>
    <property type="molecule type" value="Genomic_DNA"/>
</dbReference>
<feature type="compositionally biased region" description="Basic and acidic residues" evidence="6">
    <location>
        <begin position="184"/>
        <end position="200"/>
    </location>
</feature>
<reference evidence="8 9" key="1">
    <citation type="submission" date="2019-08" db="EMBL/GenBank/DDBJ databases">
        <authorList>
            <person name="Vazquez-Campos X."/>
        </authorList>
    </citation>
    <scope>NUCLEOTIDE SEQUENCE [LARGE SCALE GENOMIC DNA]</scope>
    <source>
        <strain evidence="8">LFW-283_2</strain>
    </source>
</reference>
<protein>
    <submittedName>
        <fullName evidence="8">Proteasome-activating nucleotidase</fullName>
    </submittedName>
</protein>
<feature type="region of interest" description="Disordered" evidence="6">
    <location>
        <begin position="184"/>
        <end position="208"/>
    </location>
</feature>
<dbReference type="FunFam" id="3.40.50.300:FF:001025">
    <property type="entry name" value="ATPase family, AAA domain-containing 2B"/>
    <property type="match status" value="1"/>
</dbReference>
<dbReference type="InterPro" id="IPR003960">
    <property type="entry name" value="ATPase_AAA_CS"/>
</dbReference>
<name>A0A5E4LPJ1_9ARCH</name>
<dbReference type="SUPFAM" id="SSF48452">
    <property type="entry name" value="TPR-like"/>
    <property type="match status" value="1"/>
</dbReference>
<evidence type="ECO:0000313" key="8">
    <source>
        <dbReference type="EMBL" id="VVC03965.1"/>
    </source>
</evidence>
<dbReference type="Pfam" id="PF13414">
    <property type="entry name" value="TPR_11"/>
    <property type="match status" value="2"/>
</dbReference>
<evidence type="ECO:0000256" key="6">
    <source>
        <dbReference type="SAM" id="MobiDB-lite"/>
    </source>
</evidence>
<proteinExistence type="inferred from homology"/>
<dbReference type="SMART" id="SM00028">
    <property type="entry name" value="TPR"/>
    <property type="match status" value="5"/>
</dbReference>
<dbReference type="Gene3D" id="3.40.50.300">
    <property type="entry name" value="P-loop containing nucleotide triphosphate hydrolases"/>
    <property type="match status" value="1"/>
</dbReference>
<dbReference type="InterPro" id="IPR011990">
    <property type="entry name" value="TPR-like_helical_dom_sf"/>
</dbReference>
<dbReference type="InterPro" id="IPR027417">
    <property type="entry name" value="P-loop_NTPase"/>
</dbReference>
<dbReference type="PROSITE" id="PS00674">
    <property type="entry name" value="AAA"/>
    <property type="match status" value="1"/>
</dbReference>
<dbReference type="PROSITE" id="PS50005">
    <property type="entry name" value="TPR"/>
    <property type="match status" value="5"/>
</dbReference>
<evidence type="ECO:0000256" key="3">
    <source>
        <dbReference type="ARBA" id="ARBA00023054"/>
    </source>
</evidence>
<dbReference type="InterPro" id="IPR003593">
    <property type="entry name" value="AAA+_ATPase"/>
</dbReference>
<evidence type="ECO:0000256" key="4">
    <source>
        <dbReference type="PROSITE-ProRule" id="PRU00339"/>
    </source>
</evidence>
<dbReference type="InterPro" id="IPR003959">
    <property type="entry name" value="ATPase_AAA_core"/>
</dbReference>
<evidence type="ECO:0000313" key="9">
    <source>
        <dbReference type="Proteomes" id="UP000789941"/>
    </source>
</evidence>
<dbReference type="GO" id="GO:0005524">
    <property type="term" value="F:ATP binding"/>
    <property type="evidence" value="ECO:0007669"/>
    <property type="project" value="UniProtKB-KW"/>
</dbReference>
<dbReference type="InterPro" id="IPR050168">
    <property type="entry name" value="AAA_ATPase_domain"/>
</dbReference>
<feature type="repeat" description="TPR" evidence="4">
    <location>
        <begin position="45"/>
        <end position="78"/>
    </location>
</feature>
<feature type="repeat" description="TPR" evidence="4">
    <location>
        <begin position="79"/>
        <end position="112"/>
    </location>
</feature>
<dbReference type="AlphaFoldDB" id="A0A5E4LPJ1"/>
<feature type="repeat" description="TPR" evidence="4">
    <location>
        <begin position="11"/>
        <end position="44"/>
    </location>
</feature>
<dbReference type="SMART" id="SM00382">
    <property type="entry name" value="AAA"/>
    <property type="match status" value="1"/>
</dbReference>
<dbReference type="GO" id="GO:0016887">
    <property type="term" value="F:ATP hydrolysis activity"/>
    <property type="evidence" value="ECO:0007669"/>
    <property type="project" value="InterPro"/>
</dbReference>
<comment type="similarity">
    <text evidence="5">Belongs to the AAA ATPase family.</text>
</comment>
<comment type="caution">
    <text evidence="8">The sequence shown here is derived from an EMBL/GenBank/DDBJ whole genome shotgun (WGS) entry which is preliminary data.</text>
</comment>
<accession>A0A5E4LPJ1</accession>
<dbReference type="SUPFAM" id="SSF52540">
    <property type="entry name" value="P-loop containing nucleoside triphosphate hydrolases"/>
    <property type="match status" value="1"/>
</dbReference>
<evidence type="ECO:0000256" key="1">
    <source>
        <dbReference type="ARBA" id="ARBA00022741"/>
    </source>
</evidence>
<dbReference type="InterPro" id="IPR019734">
    <property type="entry name" value="TPR_rpt"/>
</dbReference>
<sequence>MVERKPNPTDAKTYYQMGNDYYEKGDFDKAIENYNMAILLNPVFSEAYFNRALSYYQLKNFDKSIADYTKSMELDPQNPIIYNNRGDAFYRKQDFQSAIKDYDKAITLNPNYLKAFYNRGLSYASIEEYEKAVEDFTKVISLKADFAEAYHLRGLAFEYAGSMSSAITDYEKALELNPELTEAKTHLDSARSKKDQEGKGGEGGTADIKMLSKPNMTFNDVAGMAKMKEEIREAVVYPMRNPELARKYGKLGGGGILMYGPPGCGKTFIVKAAAGECQAGFINAKLSDLLDMYVGNTEKNIHKVFELARKNSPCLLFFDEVEAIGGRRDQQEGQQYMKMAVNQMLYEMDGVEANNQNVLIIAATNAPWDVDPALRRSGRFSKTIYLPEPDYTSGVSILKMHAKKRPLGAFVPFNLLGASTLGYASADLKSIVDDAATIPWREAFLGIEKKIEELVKGGMPKEQAEELARKQVQQRPVTMGDFVQAIIKKRSSLPPWYEQAKKQIGKQEEITMVDGKEHKKVTDSKMGPGEKEAFRDLLGTINSRNEWYNKIIYRARKELILVFLRLIVIVTEPGRLVI</sequence>
<dbReference type="Gene3D" id="1.10.8.60">
    <property type="match status" value="1"/>
</dbReference>
<evidence type="ECO:0000259" key="7">
    <source>
        <dbReference type="SMART" id="SM00382"/>
    </source>
</evidence>
<dbReference type="PROSITE" id="PS50293">
    <property type="entry name" value="TPR_REGION"/>
    <property type="match status" value="4"/>
</dbReference>
<feature type="repeat" description="TPR" evidence="4">
    <location>
        <begin position="147"/>
        <end position="180"/>
    </location>
</feature>
<dbReference type="Pfam" id="PF00004">
    <property type="entry name" value="AAA"/>
    <property type="match status" value="1"/>
</dbReference>
<evidence type="ECO:0000256" key="2">
    <source>
        <dbReference type="ARBA" id="ARBA00022840"/>
    </source>
</evidence>
<gene>
    <name evidence="8" type="primary">pan_2</name>
    <name evidence="8" type="ORF">LFW2832_00636</name>
</gene>
<keyword evidence="2 5" id="KW-0067">ATP-binding</keyword>
<evidence type="ECO:0000256" key="5">
    <source>
        <dbReference type="RuleBase" id="RU003651"/>
    </source>
</evidence>
<feature type="repeat" description="TPR" evidence="4">
    <location>
        <begin position="113"/>
        <end position="146"/>
    </location>
</feature>
<keyword evidence="4" id="KW-0802">TPR repeat</keyword>
<keyword evidence="3" id="KW-0175">Coiled coil</keyword>
<dbReference type="Gene3D" id="1.25.40.10">
    <property type="entry name" value="Tetratricopeptide repeat domain"/>
    <property type="match status" value="2"/>
</dbReference>
<keyword evidence="1 5" id="KW-0547">Nucleotide-binding</keyword>
<dbReference type="Proteomes" id="UP000789941">
    <property type="component" value="Unassembled WGS sequence"/>
</dbReference>
<organism evidence="8 9">
    <name type="scientific">Candidatus Bilamarchaeum dharawalense</name>
    <dbReference type="NCBI Taxonomy" id="2885759"/>
    <lineage>
        <taxon>Archaea</taxon>
        <taxon>Candidatus Micrarchaeota</taxon>
        <taxon>Candidatus Micrarchaeia</taxon>
        <taxon>Candidatus Anstonellales</taxon>
        <taxon>Candidatus Bilamarchaeaceae</taxon>
        <taxon>Candidatus Bilamarchaeum</taxon>
    </lineage>
</organism>
<dbReference type="PANTHER" id="PTHR23077">
    <property type="entry name" value="AAA-FAMILY ATPASE"/>
    <property type="match status" value="1"/>
</dbReference>
<dbReference type="GO" id="GO:0000502">
    <property type="term" value="C:proteasome complex"/>
    <property type="evidence" value="ECO:0007669"/>
    <property type="project" value="UniProtKB-KW"/>
</dbReference>
<dbReference type="Pfam" id="PF00515">
    <property type="entry name" value="TPR_1"/>
    <property type="match status" value="1"/>
</dbReference>